<evidence type="ECO:0000313" key="2">
    <source>
        <dbReference type="EMBL" id="PYE72996.1"/>
    </source>
</evidence>
<keyword evidence="1" id="KW-0732">Signal</keyword>
<gene>
    <name evidence="2" type="ORF">DFQ15_1461</name>
</gene>
<dbReference type="Proteomes" id="UP000247540">
    <property type="component" value="Unassembled WGS sequence"/>
</dbReference>
<reference evidence="2 3" key="1">
    <citation type="submission" date="2018-06" db="EMBL/GenBank/DDBJ databases">
        <title>Genomic Encyclopedia of Type Strains, Phase III (KMG-III): the genomes of soil and plant-associated and newly described type strains.</title>
        <authorList>
            <person name="Whitman W."/>
        </authorList>
    </citation>
    <scope>NUCLEOTIDE SEQUENCE [LARGE SCALE GENOMIC DNA]</scope>
    <source>
        <strain evidence="2 3">CECT 7646</strain>
    </source>
</reference>
<dbReference type="EMBL" id="QJTC01000046">
    <property type="protein sequence ID" value="PYE72996.1"/>
    <property type="molecule type" value="Genomic_DNA"/>
</dbReference>
<evidence type="ECO:0000256" key="1">
    <source>
        <dbReference type="SAM" id="SignalP"/>
    </source>
</evidence>
<proteinExistence type="predicted"/>
<dbReference type="RefSeq" id="WP_146228786.1">
    <property type="nucleotide sequence ID" value="NZ_JAMOFZ010000046.1"/>
</dbReference>
<accession>A0A318SBC8</accession>
<keyword evidence="3" id="KW-1185">Reference proteome</keyword>
<name>A0A318SBC8_9BURK</name>
<comment type="caution">
    <text evidence="2">The sequence shown here is derived from an EMBL/GenBank/DDBJ whole genome shotgun (WGS) entry which is preliminary data.</text>
</comment>
<organism evidence="2 3">
    <name type="scientific">Xylophilus ampelinus</name>
    <dbReference type="NCBI Taxonomy" id="54067"/>
    <lineage>
        <taxon>Bacteria</taxon>
        <taxon>Pseudomonadati</taxon>
        <taxon>Pseudomonadota</taxon>
        <taxon>Betaproteobacteria</taxon>
        <taxon>Burkholderiales</taxon>
        <taxon>Xylophilus</taxon>
    </lineage>
</organism>
<feature type="chain" id="PRO_5016305145" evidence="1">
    <location>
        <begin position="25"/>
        <end position="238"/>
    </location>
</feature>
<protein>
    <submittedName>
        <fullName evidence="2">Uncharacterized protein</fullName>
    </submittedName>
</protein>
<sequence>MHLLKISSAPLAALALTALLAGYAQTPKTDTTLAVYAAGTPSPVSKDWVTFAIDGSTPSRQRYPDNVLRVVDKSDRMGDVGLMVIGALAGSFRTPVSKEDYRGTKVQTVAHPTSINKMSEMVPALTAWREAHGKQNVVYKHPVYVRLNRFALVFRDFSQDKPAYDLYIQTAVFHRSNSDGYFIWDANPVLCSTEITKSDLTLDQWAADDYALVRARGQEHIQSCVQTVSASFATLFAD</sequence>
<dbReference type="OrthoDB" id="8724779at2"/>
<dbReference type="AlphaFoldDB" id="A0A318SBC8"/>
<feature type="signal peptide" evidence="1">
    <location>
        <begin position="1"/>
        <end position="24"/>
    </location>
</feature>
<evidence type="ECO:0000313" key="3">
    <source>
        <dbReference type="Proteomes" id="UP000247540"/>
    </source>
</evidence>